<gene>
    <name evidence="1" type="ORF">B2A_01961</name>
</gene>
<protein>
    <submittedName>
        <fullName evidence="1">Glycosyl hydrolase, BNR repeat-containing protein</fullName>
    </submittedName>
</protein>
<reference evidence="1" key="1">
    <citation type="submission" date="2013-08" db="EMBL/GenBank/DDBJ databases">
        <authorList>
            <person name="Mendez C."/>
            <person name="Richter M."/>
            <person name="Ferrer M."/>
            <person name="Sanchez J."/>
        </authorList>
    </citation>
    <scope>NUCLEOTIDE SEQUENCE</scope>
</reference>
<comment type="caution">
    <text evidence="1">The sequence shown here is derived from an EMBL/GenBank/DDBJ whole genome shotgun (WGS) entry which is preliminary data.</text>
</comment>
<organism evidence="1">
    <name type="scientific">mine drainage metagenome</name>
    <dbReference type="NCBI Taxonomy" id="410659"/>
    <lineage>
        <taxon>unclassified sequences</taxon>
        <taxon>metagenomes</taxon>
        <taxon>ecological metagenomes</taxon>
    </lineage>
</organism>
<name>T1CCU2_9ZZZZ</name>
<dbReference type="AlphaFoldDB" id="T1CCU2"/>
<proteinExistence type="predicted"/>
<evidence type="ECO:0000313" key="1">
    <source>
        <dbReference type="EMBL" id="EQD64520.1"/>
    </source>
</evidence>
<accession>T1CCU2</accession>
<dbReference type="EMBL" id="AUZZ01001382">
    <property type="protein sequence ID" value="EQD64520.1"/>
    <property type="molecule type" value="Genomic_DNA"/>
</dbReference>
<sequence>FCALTVDPANAERLYVMDTIVLRSNDGGKHFLALKGDPTGDDYHQLWIDPTDPNRMILGSDQGTEVTLDGGKTWSTWYNQPTAQVYKISTDDRLPVLGVRLAAGLGSLCAAEPDYRL</sequence>
<dbReference type="SUPFAM" id="SSF110296">
    <property type="entry name" value="Oligoxyloglucan reducing end-specific cellobiohydrolase"/>
    <property type="match status" value="1"/>
</dbReference>
<keyword evidence="1" id="KW-0378">Hydrolase</keyword>
<reference evidence="1" key="2">
    <citation type="journal article" date="2014" name="ISME J.">
        <title>Microbial stratification in low pH oxic and suboxic macroscopic growths along an acid mine drainage.</title>
        <authorList>
            <person name="Mendez-Garcia C."/>
            <person name="Mesa V."/>
            <person name="Sprenger R.R."/>
            <person name="Richter M."/>
            <person name="Diez M.S."/>
            <person name="Solano J."/>
            <person name="Bargiela R."/>
            <person name="Golyshina O.V."/>
            <person name="Manteca A."/>
            <person name="Ramos J.L."/>
            <person name="Gallego J.R."/>
            <person name="Llorente I."/>
            <person name="Martins Dos Santos V.A."/>
            <person name="Jensen O.N."/>
            <person name="Pelaez A.I."/>
            <person name="Sanchez J."/>
            <person name="Ferrer M."/>
        </authorList>
    </citation>
    <scope>NUCLEOTIDE SEQUENCE</scope>
</reference>
<dbReference type="InterPro" id="IPR015943">
    <property type="entry name" value="WD40/YVTN_repeat-like_dom_sf"/>
</dbReference>
<dbReference type="Gene3D" id="2.130.10.10">
    <property type="entry name" value="YVTN repeat-like/Quinoprotein amine dehydrogenase"/>
    <property type="match status" value="1"/>
</dbReference>
<feature type="non-terminal residue" evidence="1">
    <location>
        <position position="1"/>
    </location>
</feature>
<dbReference type="GO" id="GO:0016787">
    <property type="term" value="F:hydrolase activity"/>
    <property type="evidence" value="ECO:0007669"/>
    <property type="project" value="UniProtKB-KW"/>
</dbReference>